<accession>A0ABP4QIN8</accession>
<reference evidence="2" key="1">
    <citation type="journal article" date="2019" name="Int. J. Syst. Evol. Microbiol.">
        <title>The Global Catalogue of Microorganisms (GCM) 10K type strain sequencing project: providing services to taxonomists for standard genome sequencing and annotation.</title>
        <authorList>
            <consortium name="The Broad Institute Genomics Platform"/>
            <consortium name="The Broad Institute Genome Sequencing Center for Infectious Disease"/>
            <person name="Wu L."/>
            <person name="Ma J."/>
        </authorList>
    </citation>
    <scope>NUCLEOTIDE SEQUENCE [LARGE SCALE GENOMIC DNA]</scope>
    <source>
        <strain evidence="2">JCM 14304</strain>
    </source>
</reference>
<dbReference type="SUPFAM" id="SSF140453">
    <property type="entry name" value="EsxAB dimer-like"/>
    <property type="match status" value="1"/>
</dbReference>
<name>A0ABP4QIN8_9ACTN</name>
<dbReference type="Gene3D" id="1.10.287.1060">
    <property type="entry name" value="ESAT-6-like"/>
    <property type="match status" value="1"/>
</dbReference>
<comment type="caution">
    <text evidence="1">The sequence shown here is derived from an EMBL/GenBank/DDBJ whole genome shotgun (WGS) entry which is preliminary data.</text>
</comment>
<evidence type="ECO:0008006" key="3">
    <source>
        <dbReference type="Google" id="ProtNLM"/>
    </source>
</evidence>
<dbReference type="EMBL" id="BAAAND010000012">
    <property type="protein sequence ID" value="GAA1612792.1"/>
    <property type="molecule type" value="Genomic_DNA"/>
</dbReference>
<evidence type="ECO:0000313" key="1">
    <source>
        <dbReference type="EMBL" id="GAA1612792.1"/>
    </source>
</evidence>
<organism evidence="1 2">
    <name type="scientific">Kribbella karoonensis</name>
    <dbReference type="NCBI Taxonomy" id="324851"/>
    <lineage>
        <taxon>Bacteria</taxon>
        <taxon>Bacillati</taxon>
        <taxon>Actinomycetota</taxon>
        <taxon>Actinomycetes</taxon>
        <taxon>Propionibacteriales</taxon>
        <taxon>Kribbellaceae</taxon>
        <taxon>Kribbella</taxon>
    </lineage>
</organism>
<dbReference type="RefSeq" id="WP_344200575.1">
    <property type="nucleotide sequence ID" value="NZ_BAAAND010000012.1"/>
</dbReference>
<dbReference type="Proteomes" id="UP001500190">
    <property type="component" value="Unassembled WGS sequence"/>
</dbReference>
<sequence>MLNYPFDQMAQGAVDMASANKQVTDLQEQFQHAMRNLLAAWRSQEGSPQMQQVQQLWTQANEEINMVLGRRSTALDDSWIGMKRADNVAANALDQV</sequence>
<keyword evidence="2" id="KW-1185">Reference proteome</keyword>
<evidence type="ECO:0000313" key="2">
    <source>
        <dbReference type="Proteomes" id="UP001500190"/>
    </source>
</evidence>
<dbReference type="InterPro" id="IPR036689">
    <property type="entry name" value="ESAT-6-like_sf"/>
</dbReference>
<protein>
    <recommendedName>
        <fullName evidence="3">WXG100 family type VII secretion target</fullName>
    </recommendedName>
</protein>
<gene>
    <name evidence="1" type="ORF">GCM10009742_74970</name>
</gene>
<proteinExistence type="predicted"/>